<evidence type="ECO:0000259" key="6">
    <source>
        <dbReference type="PROSITE" id="PS51898"/>
    </source>
</evidence>
<keyword evidence="8" id="KW-1185">Reference proteome</keyword>
<dbReference type="RefSeq" id="WP_150966980.1">
    <property type="nucleotide sequence ID" value="NZ_VZZJ01000050.1"/>
</dbReference>
<name>A0A6N6MFK4_9HYPH</name>
<dbReference type="InterPro" id="IPR002104">
    <property type="entry name" value="Integrase_catalytic"/>
</dbReference>
<evidence type="ECO:0000313" key="7">
    <source>
        <dbReference type="EMBL" id="KAB1068558.1"/>
    </source>
</evidence>
<comment type="caution">
    <text evidence="7">The sequence shown here is derived from an EMBL/GenBank/DDBJ whole genome shotgun (WGS) entry which is preliminary data.</text>
</comment>
<dbReference type="PANTHER" id="PTHR30349:SF41">
    <property type="entry name" value="INTEGRASE_RECOMBINASE PROTEIN MJ0367-RELATED"/>
    <property type="match status" value="1"/>
</dbReference>
<feature type="domain" description="Tyr recombinase" evidence="6">
    <location>
        <begin position="386"/>
        <end position="588"/>
    </location>
</feature>
<dbReference type="Gene3D" id="1.10.150.130">
    <property type="match status" value="1"/>
</dbReference>
<sequence length="596" mass="66009">MAGDLRYLTPRGDAFYARRVIPKALRPYFNGKTERRIALGSNKKLAERALHAAMAQIEDEFAAARAKLDVVAFPQPRIRARPLTTDQIARTHYAEELEIDRQLREGKHCEIDWSVERDLTLDGLPSKVEVPDEDEPTNVWPIKSRLTLYQERAAREPATQTQPGELAHSGFTPPSPRHRELQVKALRRVASGQSNNDEMQAVVGWAVEKFQARGSTAVEAGSGDWRSLARTLAQVQLAALEATIERDAGYEPSPPKLPILAESATPTTVVPIRLRGPAVPILDLLDGYLRTLKAQGKGAAAELRWRPVFKNLVRYLGYDDARQLTKADIAGWRDHLLENEKLAPKTIRDVHLASLRAVLRWAADNDKIAEDPAARVRIDVAKKVRTREKGLDDTEAAAVLKAVLSYQAPAARSSSTRESPHRSAAKRWLPWLCALTGARVAEMAQLRGQDVQIRDGITYLRITPDAGSVKSGHYRDVPVHPQLVSIGFLDFVRAAGNGPLFYDVGKVRKSPLHPSKIVASHIAAWVRSLGLIDDSVDPSHGWRHRFKTVGREAGINDRILDALQGHAGRTAGDDYGDVTLKTRDAAIRRIPAYKVG</sequence>
<dbReference type="SUPFAM" id="SSF56349">
    <property type="entry name" value="DNA breaking-rejoining enzymes"/>
    <property type="match status" value="1"/>
</dbReference>
<dbReference type="GO" id="GO:0006310">
    <property type="term" value="P:DNA recombination"/>
    <property type="evidence" value="ECO:0007669"/>
    <property type="project" value="UniProtKB-KW"/>
</dbReference>
<evidence type="ECO:0000256" key="1">
    <source>
        <dbReference type="ARBA" id="ARBA00008857"/>
    </source>
</evidence>
<dbReference type="EMBL" id="VZZJ01000050">
    <property type="protein sequence ID" value="KAB1068558.1"/>
    <property type="molecule type" value="Genomic_DNA"/>
</dbReference>
<proteinExistence type="inferred from homology"/>
<dbReference type="PROSITE" id="PS51898">
    <property type="entry name" value="TYR_RECOMBINASE"/>
    <property type="match status" value="1"/>
</dbReference>
<evidence type="ECO:0000256" key="4">
    <source>
        <dbReference type="ARBA" id="ARBA00023172"/>
    </source>
</evidence>
<protein>
    <submittedName>
        <fullName evidence="7">Site-specific integrase</fullName>
    </submittedName>
</protein>
<dbReference type="InterPro" id="IPR046668">
    <property type="entry name" value="DUF6538"/>
</dbReference>
<dbReference type="GO" id="GO:0003677">
    <property type="term" value="F:DNA binding"/>
    <property type="evidence" value="ECO:0007669"/>
    <property type="project" value="UniProtKB-KW"/>
</dbReference>
<dbReference type="InterPro" id="IPR010998">
    <property type="entry name" value="Integrase_recombinase_N"/>
</dbReference>
<dbReference type="GO" id="GO:0015074">
    <property type="term" value="P:DNA integration"/>
    <property type="evidence" value="ECO:0007669"/>
    <property type="project" value="UniProtKB-KW"/>
</dbReference>
<dbReference type="Pfam" id="PF20172">
    <property type="entry name" value="DUF6538"/>
    <property type="match status" value="1"/>
</dbReference>
<evidence type="ECO:0000313" key="8">
    <source>
        <dbReference type="Proteomes" id="UP000441523"/>
    </source>
</evidence>
<dbReference type="PANTHER" id="PTHR30349">
    <property type="entry name" value="PHAGE INTEGRASE-RELATED"/>
    <property type="match status" value="1"/>
</dbReference>
<keyword evidence="2" id="KW-0229">DNA integration</keyword>
<dbReference type="InterPro" id="IPR011010">
    <property type="entry name" value="DNA_brk_join_enz"/>
</dbReference>
<comment type="similarity">
    <text evidence="1">Belongs to the 'phage' integrase family.</text>
</comment>
<keyword evidence="4" id="KW-0233">DNA recombination</keyword>
<dbReference type="InterPro" id="IPR050090">
    <property type="entry name" value="Tyrosine_recombinase_XerCD"/>
</dbReference>
<gene>
    <name evidence="7" type="ORF">F6X51_26720</name>
</gene>
<accession>A0A6N6MFK4</accession>
<evidence type="ECO:0000256" key="5">
    <source>
        <dbReference type="SAM" id="MobiDB-lite"/>
    </source>
</evidence>
<reference evidence="7 8" key="1">
    <citation type="submission" date="2019-09" db="EMBL/GenBank/DDBJ databases">
        <title>YIM 132548 draft genome.</title>
        <authorList>
            <person name="Jiang L."/>
        </authorList>
    </citation>
    <scope>NUCLEOTIDE SEQUENCE [LARGE SCALE GENOMIC DNA]</scope>
    <source>
        <strain evidence="7 8">YIM 132548</strain>
    </source>
</reference>
<dbReference type="Gene3D" id="1.10.443.10">
    <property type="entry name" value="Intergrase catalytic core"/>
    <property type="match status" value="1"/>
</dbReference>
<evidence type="ECO:0000256" key="2">
    <source>
        <dbReference type="ARBA" id="ARBA00022908"/>
    </source>
</evidence>
<feature type="region of interest" description="Disordered" evidence="5">
    <location>
        <begin position="156"/>
        <end position="176"/>
    </location>
</feature>
<dbReference type="InterPro" id="IPR013762">
    <property type="entry name" value="Integrase-like_cat_sf"/>
</dbReference>
<keyword evidence="3" id="KW-0238">DNA-binding</keyword>
<evidence type="ECO:0000256" key="3">
    <source>
        <dbReference type="ARBA" id="ARBA00023125"/>
    </source>
</evidence>
<organism evidence="7 8">
    <name type="scientific">Methylobacterium planeticum</name>
    <dbReference type="NCBI Taxonomy" id="2615211"/>
    <lineage>
        <taxon>Bacteria</taxon>
        <taxon>Pseudomonadati</taxon>
        <taxon>Pseudomonadota</taxon>
        <taxon>Alphaproteobacteria</taxon>
        <taxon>Hyphomicrobiales</taxon>
        <taxon>Methylobacteriaceae</taxon>
        <taxon>Methylobacterium</taxon>
    </lineage>
</organism>
<dbReference type="AlphaFoldDB" id="A0A6N6MFK4"/>
<dbReference type="Proteomes" id="UP000441523">
    <property type="component" value="Unassembled WGS sequence"/>
</dbReference>